<accession>A0AAV4W9Q7</accession>
<protein>
    <submittedName>
        <fullName evidence="9">Transmembrane channel-like protein 3</fullName>
    </submittedName>
</protein>
<evidence type="ECO:0000313" key="9">
    <source>
        <dbReference type="EMBL" id="GIY78629.1"/>
    </source>
</evidence>
<feature type="compositionally biased region" description="Basic and acidic residues" evidence="6">
    <location>
        <begin position="1202"/>
        <end position="1213"/>
    </location>
</feature>
<dbReference type="PANTHER" id="PTHR23302:SF40">
    <property type="entry name" value="TRANSMEMBRANE CHANNEL-LIKE PROTEIN"/>
    <property type="match status" value="1"/>
</dbReference>
<feature type="transmembrane region" description="Helical" evidence="7">
    <location>
        <begin position="179"/>
        <end position="200"/>
    </location>
</feature>
<feature type="compositionally biased region" description="Polar residues" evidence="6">
    <location>
        <begin position="1296"/>
        <end position="1306"/>
    </location>
</feature>
<dbReference type="GO" id="GO:0008381">
    <property type="term" value="F:mechanosensitive monoatomic ion channel activity"/>
    <property type="evidence" value="ECO:0007669"/>
    <property type="project" value="TreeGrafter"/>
</dbReference>
<evidence type="ECO:0000256" key="1">
    <source>
        <dbReference type="ARBA" id="ARBA00004141"/>
    </source>
</evidence>
<gene>
    <name evidence="9" type="primary">Tmc3</name>
    <name evidence="9" type="ORF">CDAR_393681</name>
</gene>
<feature type="transmembrane region" description="Helical" evidence="7">
    <location>
        <begin position="893"/>
        <end position="918"/>
    </location>
</feature>
<evidence type="ECO:0000256" key="2">
    <source>
        <dbReference type="ARBA" id="ARBA00006510"/>
    </source>
</evidence>
<feature type="compositionally biased region" description="Basic and acidic residues" evidence="6">
    <location>
        <begin position="1089"/>
        <end position="1101"/>
    </location>
</feature>
<keyword evidence="4 7" id="KW-1133">Transmembrane helix</keyword>
<evidence type="ECO:0000313" key="10">
    <source>
        <dbReference type="Proteomes" id="UP001054837"/>
    </source>
</evidence>
<feature type="transmembrane region" description="Helical" evidence="7">
    <location>
        <begin position="350"/>
        <end position="375"/>
    </location>
</feature>
<sequence length="1315" mass="149052">MIATQIGVGLHSWSFQCFFSTKHNIPTISLGSASSPFGYSTHSAFPECIPPIKCTATERNGKNDTAISMEEEETPEEVKENMRLNKQIIETIKLQPWRMKKKYKILRKAKTYVRKHEGELAQSKRSKDVFAKYTLLWSRGWNRFKREVANFMVMLTPWEMRIKRIESHFGSVVASYFTFLRWVFWINCFISAFVCCFLMVPEVLRGAEDPTGMRKEIESEEKESALNLKNIWDFEGYLKYSPIFYGYYSNREKTEEGYRVPLAYFLTSIAVYIFSFFAILRRMAENSRMSKLSEKDDECTFAWKLFTGWDYMIGNPETAYNKVASLVMGFKEAILEEKEKKKEVKSWKLISIRVAANFAVFLLLASSAYAVVLVVTRSQEPEAQEDGTWYRQNEVTLVVSFISILFPNLFDMIGMTEKYHPRVQLRWQLARILLLYLLNLYTLIFALFAKVYKTTSELQMLAKNITETIDAGNSSLRHARSLLSVMEDETTDSTTTLFSPYNCTYIIIHNCTLAALSSGILTDLLASTTTAATQPNVSMVDGDYFLDNSTSEEDLAYGSLIGNIANLTASGMASWNVSRTKPDGPHIALPPVFFNVSSAMDLEEGKLIWDIPLDYVSEPPDNWTTWGDFNESLSTLTSYFSTAFLYNETTTSSHSTATTEEDLTSEPTESPWPPDLNCTISIPICTTESPSTFDPGSTTTDANTTLDDLDYTENGTDLFENATSPPSCPRYVLDEDAPCPSRCTMGERKYRMPTTEDLLIIPDETKDLLRKKCWETAFGQELVKLTIMDLVMTVLSTIITDFLRAVFVRYANNCWCWDLEKGFPGYGDFKIAENILHLVNNQGLVWMGMFFSPGLPAINTVKLCILVYVRSWAVLTANIPHETVFRASRSNNFYYALLLIMLFLCTLPVGFACVWLEPSWHCGPFSSHRRIFNVLTSYVLNALPPFMVDVVKYLTSPGVVIPLLLLLVLIIYYLVSLTGSLREANNDLKMQLRREKNEKEKPPDGARKPTYFDFYEQTASEPAIEIPEDLTKWSSAKKILPVLPNKFRASNQLLGEESDDSHDTPTKKQGKRMLVPGSGDPLDDQFEGPEDKKALREDHHKDKLHRRPSPMSTESHRSSSDGEDRRWMRRGGITGNGDLPLITISQASEGRDSTSSLNSSEEPTPPSSSTSRRRPGLIPSVSEQEEDEYVEEEEELSIEIQAHTHFEPIRDPQENGEQEEVSVAPDTLETPPKDTAQIKSLTGCAAPRFRNIDESSSTERDDDYCHKSTLPMRNPTRRSSRQPSLQRSRAVRGSDSLGSTDSNTLRPPTPEGDVK</sequence>
<feature type="domain" description="TMC" evidence="8">
    <location>
        <begin position="773"/>
        <end position="888"/>
    </location>
</feature>
<feature type="transmembrane region" description="Helical" evidence="7">
    <location>
        <begin position="262"/>
        <end position="280"/>
    </location>
</feature>
<evidence type="ECO:0000256" key="3">
    <source>
        <dbReference type="ARBA" id="ARBA00022692"/>
    </source>
</evidence>
<dbReference type="InterPro" id="IPR038900">
    <property type="entry name" value="TMC"/>
</dbReference>
<proteinExistence type="inferred from homology"/>
<feature type="compositionally biased region" description="Basic and acidic residues" evidence="6">
    <location>
        <begin position="1250"/>
        <end position="1266"/>
    </location>
</feature>
<name>A0AAV4W9Q7_9ARAC</name>
<keyword evidence="3 7" id="KW-0812">Transmembrane</keyword>
<feature type="region of interest" description="Disordered" evidence="6">
    <location>
        <begin position="1054"/>
        <end position="1315"/>
    </location>
</feature>
<evidence type="ECO:0000256" key="6">
    <source>
        <dbReference type="SAM" id="MobiDB-lite"/>
    </source>
</evidence>
<comment type="caution">
    <text evidence="9">The sequence shown here is derived from an EMBL/GenBank/DDBJ whole genome shotgun (WGS) entry which is preliminary data.</text>
</comment>
<keyword evidence="5 7" id="KW-0472">Membrane</keyword>
<organism evidence="9 10">
    <name type="scientific">Caerostris darwini</name>
    <dbReference type="NCBI Taxonomy" id="1538125"/>
    <lineage>
        <taxon>Eukaryota</taxon>
        <taxon>Metazoa</taxon>
        <taxon>Ecdysozoa</taxon>
        <taxon>Arthropoda</taxon>
        <taxon>Chelicerata</taxon>
        <taxon>Arachnida</taxon>
        <taxon>Araneae</taxon>
        <taxon>Araneomorphae</taxon>
        <taxon>Entelegynae</taxon>
        <taxon>Araneoidea</taxon>
        <taxon>Araneidae</taxon>
        <taxon>Caerostris</taxon>
    </lineage>
</organism>
<reference evidence="9 10" key="1">
    <citation type="submission" date="2021-06" db="EMBL/GenBank/DDBJ databases">
        <title>Caerostris darwini draft genome.</title>
        <authorList>
            <person name="Kono N."/>
            <person name="Arakawa K."/>
        </authorList>
    </citation>
    <scope>NUCLEOTIDE SEQUENCE [LARGE SCALE GENOMIC DNA]</scope>
</reference>
<feature type="compositionally biased region" description="Low complexity" evidence="6">
    <location>
        <begin position="1153"/>
        <end position="1170"/>
    </location>
</feature>
<comment type="similarity">
    <text evidence="2">Belongs to the TMC family.</text>
</comment>
<feature type="compositionally biased region" description="Acidic residues" evidence="6">
    <location>
        <begin position="1183"/>
        <end position="1197"/>
    </location>
</feature>
<keyword evidence="10" id="KW-1185">Reference proteome</keyword>
<dbReference type="InterPro" id="IPR012496">
    <property type="entry name" value="TMC_dom"/>
</dbReference>
<comment type="subcellular location">
    <subcellularLocation>
        <location evidence="1">Membrane</location>
        <topology evidence="1">Multi-pass membrane protein</topology>
    </subcellularLocation>
</comment>
<dbReference type="Pfam" id="PF07810">
    <property type="entry name" value="TMC"/>
    <property type="match status" value="1"/>
</dbReference>
<feature type="transmembrane region" description="Helical" evidence="7">
    <location>
        <begin position="954"/>
        <end position="975"/>
    </location>
</feature>
<dbReference type="GO" id="GO:0005886">
    <property type="term" value="C:plasma membrane"/>
    <property type="evidence" value="ECO:0007669"/>
    <property type="project" value="InterPro"/>
</dbReference>
<dbReference type="EMBL" id="BPLQ01014262">
    <property type="protein sequence ID" value="GIY78629.1"/>
    <property type="molecule type" value="Genomic_DNA"/>
</dbReference>
<feature type="compositionally biased region" description="Basic and acidic residues" evidence="6">
    <location>
        <begin position="1114"/>
        <end position="1126"/>
    </location>
</feature>
<evidence type="ECO:0000256" key="7">
    <source>
        <dbReference type="SAM" id="Phobius"/>
    </source>
</evidence>
<feature type="transmembrane region" description="Helical" evidence="7">
    <location>
        <begin position="395"/>
        <end position="413"/>
    </location>
</feature>
<feature type="transmembrane region" description="Helical" evidence="7">
    <location>
        <begin position="433"/>
        <end position="452"/>
    </location>
</feature>
<feature type="region of interest" description="Disordered" evidence="6">
    <location>
        <begin position="651"/>
        <end position="673"/>
    </location>
</feature>
<evidence type="ECO:0000256" key="4">
    <source>
        <dbReference type="ARBA" id="ARBA00022989"/>
    </source>
</evidence>
<evidence type="ECO:0000259" key="8">
    <source>
        <dbReference type="Pfam" id="PF07810"/>
    </source>
</evidence>
<evidence type="ECO:0000256" key="5">
    <source>
        <dbReference type="ARBA" id="ARBA00023136"/>
    </source>
</evidence>
<dbReference type="PANTHER" id="PTHR23302">
    <property type="entry name" value="TRANSMEMBRANE CHANNEL-RELATED"/>
    <property type="match status" value="1"/>
</dbReference>
<dbReference type="Proteomes" id="UP001054837">
    <property type="component" value="Unassembled WGS sequence"/>
</dbReference>